<dbReference type="AlphaFoldDB" id="A0AAE0YEI1"/>
<keyword evidence="2" id="KW-1185">Reference proteome</keyword>
<gene>
    <name evidence="1" type="ORF">RRG08_063968</name>
</gene>
<comment type="caution">
    <text evidence="1">The sequence shown here is derived from an EMBL/GenBank/DDBJ whole genome shotgun (WGS) entry which is preliminary data.</text>
</comment>
<sequence length="124" mass="13810">MEKNCHEKAVLAANPAQLKKSPVILIFCEASDPFGLKTQSQRHSYVQKLQEPEQEFTKAEAKCLKLNADQPAAFAIILLNRTRLKVLELSDTEIEAVILTSSKNDMKVLILRIGLTSSETALPF</sequence>
<dbReference type="EMBL" id="JAWDGP010006323">
    <property type="protein sequence ID" value="KAK3743105.1"/>
    <property type="molecule type" value="Genomic_DNA"/>
</dbReference>
<accession>A0AAE0YEI1</accession>
<reference evidence="1" key="1">
    <citation type="journal article" date="2023" name="G3 (Bethesda)">
        <title>A reference genome for the long-term kleptoplast-retaining sea slug Elysia crispata morphotype clarki.</title>
        <authorList>
            <person name="Eastman K.E."/>
            <person name="Pendleton A.L."/>
            <person name="Shaikh M.A."/>
            <person name="Suttiyut T."/>
            <person name="Ogas R."/>
            <person name="Tomko P."/>
            <person name="Gavelis G."/>
            <person name="Widhalm J.R."/>
            <person name="Wisecaver J.H."/>
        </authorList>
    </citation>
    <scope>NUCLEOTIDE SEQUENCE</scope>
    <source>
        <strain evidence="1">ECLA1</strain>
    </source>
</reference>
<name>A0AAE0YEI1_9GAST</name>
<organism evidence="1 2">
    <name type="scientific">Elysia crispata</name>
    <name type="common">lettuce slug</name>
    <dbReference type="NCBI Taxonomy" id="231223"/>
    <lineage>
        <taxon>Eukaryota</taxon>
        <taxon>Metazoa</taxon>
        <taxon>Spiralia</taxon>
        <taxon>Lophotrochozoa</taxon>
        <taxon>Mollusca</taxon>
        <taxon>Gastropoda</taxon>
        <taxon>Heterobranchia</taxon>
        <taxon>Euthyneura</taxon>
        <taxon>Panpulmonata</taxon>
        <taxon>Sacoglossa</taxon>
        <taxon>Placobranchoidea</taxon>
        <taxon>Plakobranchidae</taxon>
        <taxon>Elysia</taxon>
    </lineage>
</organism>
<evidence type="ECO:0000313" key="2">
    <source>
        <dbReference type="Proteomes" id="UP001283361"/>
    </source>
</evidence>
<dbReference type="Proteomes" id="UP001283361">
    <property type="component" value="Unassembled WGS sequence"/>
</dbReference>
<proteinExistence type="predicted"/>
<evidence type="ECO:0000313" key="1">
    <source>
        <dbReference type="EMBL" id="KAK3743105.1"/>
    </source>
</evidence>
<protein>
    <submittedName>
        <fullName evidence="1">Uncharacterized protein</fullName>
    </submittedName>
</protein>